<dbReference type="InterPro" id="IPR003660">
    <property type="entry name" value="HAMP_dom"/>
</dbReference>
<dbReference type="InterPro" id="IPR004089">
    <property type="entry name" value="MCPsignal_dom"/>
</dbReference>
<dbReference type="SUPFAM" id="SSF103190">
    <property type="entry name" value="Sensory domain-like"/>
    <property type="match status" value="2"/>
</dbReference>
<dbReference type="PATRIC" id="fig|1121326.3.peg.1881"/>
<evidence type="ECO:0000256" key="2">
    <source>
        <dbReference type="ARBA" id="ARBA00022475"/>
    </source>
</evidence>
<accession>A0A161XCN5</accession>
<evidence type="ECO:0000256" key="6">
    <source>
        <dbReference type="ARBA" id="ARBA00023224"/>
    </source>
</evidence>
<evidence type="ECO:0000259" key="11">
    <source>
        <dbReference type="PROSITE" id="PS50111"/>
    </source>
</evidence>
<keyword evidence="4 10" id="KW-1133">Transmembrane helix</keyword>
<evidence type="ECO:0000259" key="12">
    <source>
        <dbReference type="PROSITE" id="PS50885"/>
    </source>
</evidence>
<evidence type="ECO:0000256" key="5">
    <source>
        <dbReference type="ARBA" id="ARBA00023136"/>
    </source>
</evidence>
<keyword evidence="3 10" id="KW-0812">Transmembrane</keyword>
<dbReference type="CDD" id="cd11386">
    <property type="entry name" value="MCP_signal"/>
    <property type="match status" value="1"/>
</dbReference>
<dbReference type="PROSITE" id="PS50885">
    <property type="entry name" value="HAMP"/>
    <property type="match status" value="1"/>
</dbReference>
<dbReference type="Pfam" id="PF17203">
    <property type="entry name" value="sCache_3_2"/>
    <property type="match status" value="1"/>
</dbReference>
<dbReference type="PANTHER" id="PTHR32089">
    <property type="entry name" value="METHYL-ACCEPTING CHEMOTAXIS PROTEIN MCPB"/>
    <property type="match status" value="1"/>
</dbReference>
<feature type="coiled-coil region" evidence="9">
    <location>
        <begin position="418"/>
        <end position="445"/>
    </location>
</feature>
<comment type="similarity">
    <text evidence="7">Belongs to the methyl-accepting chemotaxis (MCP) protein family.</text>
</comment>
<dbReference type="Gene3D" id="6.10.340.10">
    <property type="match status" value="1"/>
</dbReference>
<dbReference type="Pfam" id="PF00015">
    <property type="entry name" value="MCPsignal"/>
    <property type="match status" value="1"/>
</dbReference>
<dbReference type="InterPro" id="IPR033463">
    <property type="entry name" value="sCache_3"/>
</dbReference>
<dbReference type="InterPro" id="IPR029151">
    <property type="entry name" value="Sensor-like_sf"/>
</dbReference>
<evidence type="ECO:0000313" key="14">
    <source>
        <dbReference type="Proteomes" id="UP000076603"/>
    </source>
</evidence>
<dbReference type="PROSITE" id="PS50111">
    <property type="entry name" value="CHEMOTAXIS_TRANSDUC_2"/>
    <property type="match status" value="1"/>
</dbReference>
<evidence type="ECO:0000256" key="1">
    <source>
        <dbReference type="ARBA" id="ARBA00004651"/>
    </source>
</evidence>
<keyword evidence="14" id="KW-1185">Reference proteome</keyword>
<dbReference type="GO" id="GO:0005886">
    <property type="term" value="C:plasma membrane"/>
    <property type="evidence" value="ECO:0007669"/>
    <property type="project" value="UniProtKB-SubCell"/>
</dbReference>
<dbReference type="SUPFAM" id="SSF58104">
    <property type="entry name" value="Methyl-accepting chemotaxis protein (MCP) signaling domain"/>
    <property type="match status" value="1"/>
</dbReference>
<dbReference type="CDD" id="cd06225">
    <property type="entry name" value="HAMP"/>
    <property type="match status" value="1"/>
</dbReference>
<organism evidence="13 14">
    <name type="scientific">Clostridium magnum DSM 2767</name>
    <dbReference type="NCBI Taxonomy" id="1121326"/>
    <lineage>
        <taxon>Bacteria</taxon>
        <taxon>Bacillati</taxon>
        <taxon>Bacillota</taxon>
        <taxon>Clostridia</taxon>
        <taxon>Eubacteriales</taxon>
        <taxon>Clostridiaceae</taxon>
        <taxon>Clostridium</taxon>
    </lineage>
</organism>
<sequence>MERKVSMKEKSIKFKILTVPLIIIFIVASLISVIAIKIAQATVMNQLKGDGTNLANGVAKQVGNNAISLGTLNESIESRIKTLGKFIVGNVDKVNNDYLSELASQFEVDEINVTDPNGIIIYSNLQSSINAVFDSNHISYPVLKGEKTEFMENIRKSRENNNYYKYGYIRKNDGGIVQIGILANKVQKLSASLEVQKLVEDMVKDNSSIVYALFIDKNLKATAHSEKDRIGIALDDIGSKTAAVDGKLYSSTFLHKNKIEVYDILVPVYSNGVHIGAIDIGFSLDNETKTIHHIISYILIIAVLAIAISSFILIKIEKSIVSPLENLVQVSKKISNGEFDSEVVVYNNDEIGILASSFKQMSDSLKGTIGTIKRETARVSSMAYDLNSNAEQMNSSVDQVAHAVENVTTGATQQASDLMEVVNHMSSLEDELKNIENKLSRVRESSDMTANKAMVGKDQIDLLLKSIEDIKNSFKTVAEKVNSLNSSVSQVGNITDVINDISEQTNLLALNAAIEAARAGEAGKGFSVVAEEVRNLAEQSKESTEQIQKLIYSISSETANVMTTADEVRELVNKQVNTVQTTISSFNDMIEAITGIPPLVDDTYGSLENTIKSKDIVLTKVEGVTSVSQETSAASEEISASSQEMFASTEEVAKFALELSEVAKQLDKETDNFKL</sequence>
<evidence type="ECO:0000256" key="3">
    <source>
        <dbReference type="ARBA" id="ARBA00022692"/>
    </source>
</evidence>
<reference evidence="13 14" key="1">
    <citation type="submission" date="2016-04" db="EMBL/GenBank/DDBJ databases">
        <title>Genome sequence of Clostridium magnum DSM 2767.</title>
        <authorList>
            <person name="Poehlein A."/>
            <person name="Uhlig R."/>
            <person name="Fischer R."/>
            <person name="Bahl H."/>
            <person name="Daniel R."/>
        </authorList>
    </citation>
    <scope>NUCLEOTIDE SEQUENCE [LARGE SCALE GENOMIC DNA]</scope>
    <source>
        <strain evidence="13 14">DSM 2767</strain>
    </source>
</reference>
<evidence type="ECO:0000256" key="8">
    <source>
        <dbReference type="PROSITE-ProRule" id="PRU00284"/>
    </source>
</evidence>
<feature type="domain" description="Methyl-accepting transducer" evidence="11">
    <location>
        <begin position="389"/>
        <end position="646"/>
    </location>
</feature>
<name>A0A161XCN5_9CLOT</name>
<evidence type="ECO:0000256" key="4">
    <source>
        <dbReference type="ARBA" id="ARBA00022989"/>
    </source>
</evidence>
<evidence type="ECO:0000256" key="10">
    <source>
        <dbReference type="SAM" id="Phobius"/>
    </source>
</evidence>
<comment type="caution">
    <text evidence="13">The sequence shown here is derived from an EMBL/GenBank/DDBJ whole genome shotgun (WGS) entry which is preliminary data.</text>
</comment>
<dbReference type="RefSeq" id="WP_242872982.1">
    <property type="nucleotide sequence ID" value="NZ_FQXL01000004.1"/>
</dbReference>
<dbReference type="GO" id="GO:0007165">
    <property type="term" value="P:signal transduction"/>
    <property type="evidence" value="ECO:0007669"/>
    <property type="project" value="UniProtKB-KW"/>
</dbReference>
<dbReference type="PANTHER" id="PTHR32089:SF112">
    <property type="entry name" value="LYSOZYME-LIKE PROTEIN-RELATED"/>
    <property type="match status" value="1"/>
</dbReference>
<dbReference type="Pfam" id="PF00672">
    <property type="entry name" value="HAMP"/>
    <property type="match status" value="1"/>
</dbReference>
<dbReference type="STRING" id="1121326.CLMAG_18920"/>
<comment type="subcellular location">
    <subcellularLocation>
        <location evidence="1">Cell membrane</location>
        <topology evidence="1">Multi-pass membrane protein</topology>
    </subcellularLocation>
</comment>
<keyword evidence="2" id="KW-1003">Cell membrane</keyword>
<keyword evidence="6 8" id="KW-0807">Transducer</keyword>
<keyword evidence="5 10" id="KW-0472">Membrane</keyword>
<protein>
    <submittedName>
        <fullName evidence="13">Methyl-accepting chemotaxis protein McpB</fullName>
    </submittedName>
</protein>
<evidence type="ECO:0000313" key="13">
    <source>
        <dbReference type="EMBL" id="KZL92086.1"/>
    </source>
</evidence>
<dbReference type="SMART" id="SM00283">
    <property type="entry name" value="MA"/>
    <property type="match status" value="1"/>
</dbReference>
<proteinExistence type="inferred from homology"/>
<keyword evidence="9" id="KW-0175">Coiled coil</keyword>
<feature type="domain" description="HAMP" evidence="12">
    <location>
        <begin position="318"/>
        <end position="370"/>
    </location>
</feature>
<dbReference type="Gene3D" id="3.30.450.20">
    <property type="entry name" value="PAS domain"/>
    <property type="match status" value="1"/>
</dbReference>
<evidence type="ECO:0000256" key="7">
    <source>
        <dbReference type="ARBA" id="ARBA00029447"/>
    </source>
</evidence>
<feature type="transmembrane region" description="Helical" evidence="10">
    <location>
        <begin position="12"/>
        <end position="36"/>
    </location>
</feature>
<dbReference type="Proteomes" id="UP000076603">
    <property type="component" value="Unassembled WGS sequence"/>
</dbReference>
<dbReference type="EMBL" id="LWAE01000002">
    <property type="protein sequence ID" value="KZL92086.1"/>
    <property type="molecule type" value="Genomic_DNA"/>
</dbReference>
<feature type="transmembrane region" description="Helical" evidence="10">
    <location>
        <begin position="294"/>
        <end position="314"/>
    </location>
</feature>
<gene>
    <name evidence="13" type="primary">mcpB_3</name>
    <name evidence="13" type="ORF">CLMAG_18920</name>
</gene>
<evidence type="ECO:0000256" key="9">
    <source>
        <dbReference type="SAM" id="Coils"/>
    </source>
</evidence>
<dbReference type="Gene3D" id="1.10.287.950">
    <property type="entry name" value="Methyl-accepting chemotaxis protein"/>
    <property type="match status" value="1"/>
</dbReference>
<dbReference type="AlphaFoldDB" id="A0A161XCN5"/>
<dbReference type="SMART" id="SM00304">
    <property type="entry name" value="HAMP"/>
    <property type="match status" value="1"/>
</dbReference>